<evidence type="ECO:0000313" key="2">
    <source>
        <dbReference type="EMBL" id="AQQ55325.1"/>
    </source>
</evidence>
<organism evidence="2 3">
    <name type="scientific">Planococcus lenghuensis</name>
    <dbReference type="NCBI Taxonomy" id="2213202"/>
    <lineage>
        <taxon>Bacteria</taxon>
        <taxon>Bacillati</taxon>
        <taxon>Bacillota</taxon>
        <taxon>Bacilli</taxon>
        <taxon>Bacillales</taxon>
        <taxon>Caryophanaceae</taxon>
        <taxon>Planococcus</taxon>
    </lineage>
</organism>
<keyword evidence="3" id="KW-1185">Reference proteome</keyword>
<dbReference type="Proteomes" id="UP000188184">
    <property type="component" value="Plasmid unnamed1"/>
</dbReference>
<reference evidence="2 3" key="1">
    <citation type="submission" date="2017-02" db="EMBL/GenBank/DDBJ databases">
        <title>The complete genomic sequence of a novel cold adapted crude oil-degrading bacterium Planococcus qaidamina Y42.</title>
        <authorList>
            <person name="Yang R."/>
        </authorList>
    </citation>
    <scope>NUCLEOTIDE SEQUENCE [LARGE SCALE GENOMIC DNA]</scope>
    <source>
        <strain evidence="2 3">Y42</strain>
        <plasmid evidence="2 3">unnamed1</plasmid>
    </source>
</reference>
<sequence length="164" mass="18150">MNAIQETIQGYKKRVGDFFSPERRLFISVVTGWSVLFFTALLPMTVALNFTGLIAETADSIAGPGIFIVLFYFAARYSLLGPVLRVGAAGVSVAGFVSIFDYFFSSRDTRGSLTMGALFGAAVIFAFILTWNALKGFWYLLKETVVFIQNYDVVRDAVRIRKAV</sequence>
<keyword evidence="2" id="KW-0614">Plasmid</keyword>
<feature type="transmembrane region" description="Helical" evidence="1">
    <location>
        <begin position="60"/>
        <end position="77"/>
    </location>
</feature>
<evidence type="ECO:0000256" key="1">
    <source>
        <dbReference type="SAM" id="Phobius"/>
    </source>
</evidence>
<proteinExistence type="predicted"/>
<keyword evidence="1" id="KW-0812">Transmembrane</keyword>
<accession>A0A1Q2L4D9</accession>
<dbReference type="AlphaFoldDB" id="A0A1Q2L4D9"/>
<protein>
    <submittedName>
        <fullName evidence="2">Uncharacterized protein</fullName>
    </submittedName>
</protein>
<keyword evidence="1" id="KW-1133">Transmembrane helix</keyword>
<geneLocation type="plasmid" evidence="2 3">
    <name>unnamed1</name>
</geneLocation>
<dbReference type="RefSeq" id="WP_077591183.1">
    <property type="nucleotide sequence ID" value="NZ_CP019641.1"/>
</dbReference>
<keyword evidence="1" id="KW-0472">Membrane</keyword>
<name>A0A1Q2L4D9_9BACL</name>
<feature type="transmembrane region" description="Helical" evidence="1">
    <location>
        <begin position="83"/>
        <end position="104"/>
    </location>
</feature>
<feature type="transmembrane region" description="Helical" evidence="1">
    <location>
        <begin position="25"/>
        <end position="48"/>
    </location>
</feature>
<dbReference type="EMBL" id="CP019641">
    <property type="protein sequence ID" value="AQQ55325.1"/>
    <property type="molecule type" value="Genomic_DNA"/>
</dbReference>
<gene>
    <name evidence="2" type="ORF">B0X71_19315</name>
</gene>
<evidence type="ECO:0000313" key="3">
    <source>
        <dbReference type="Proteomes" id="UP000188184"/>
    </source>
</evidence>
<feature type="transmembrane region" description="Helical" evidence="1">
    <location>
        <begin position="116"/>
        <end position="134"/>
    </location>
</feature>
<dbReference type="KEGG" id="pmar:B0X71_19315"/>